<accession>C3MLX8</accession>
<gene>
    <name evidence="1" type="ordered locus">LS215_3026</name>
</gene>
<name>C3MLX8_SACI2</name>
<evidence type="ECO:0000313" key="1">
    <source>
        <dbReference type="EMBL" id="ACP36612.1"/>
    </source>
</evidence>
<dbReference type="EMBL" id="CP001399">
    <property type="protein sequence ID" value="ACP36612.1"/>
    <property type="molecule type" value="Genomic_DNA"/>
</dbReference>
<evidence type="ECO:0000313" key="2">
    <source>
        <dbReference type="Proteomes" id="UP000001747"/>
    </source>
</evidence>
<dbReference type="Proteomes" id="UP000001747">
    <property type="component" value="Chromosome"/>
</dbReference>
<dbReference type="KEGG" id="sis:LS215_3026"/>
<protein>
    <submittedName>
        <fullName evidence="1">Uncharacterized protein</fullName>
    </submittedName>
</protein>
<dbReference type="AlphaFoldDB" id="C3MLX8"/>
<organism evidence="1 2">
    <name type="scientific">Saccharolobus islandicus (strain L.S.2.15 / Lassen #1)</name>
    <name type="common">Sulfolobus islandicus</name>
    <dbReference type="NCBI Taxonomy" id="429572"/>
    <lineage>
        <taxon>Archaea</taxon>
        <taxon>Thermoproteota</taxon>
        <taxon>Thermoprotei</taxon>
        <taxon>Sulfolobales</taxon>
        <taxon>Sulfolobaceae</taxon>
        <taxon>Saccharolobus</taxon>
    </lineage>
</organism>
<dbReference type="HOGENOM" id="CLU_3353973_0_0_2"/>
<reference evidence="1 2" key="1">
    <citation type="journal article" date="2009" name="Proc. Natl. Acad. Sci. U.S.A.">
        <title>Biogeography of the Sulfolobus islandicus pan-genome.</title>
        <authorList>
            <person name="Reno M.L."/>
            <person name="Held N.L."/>
            <person name="Fields C.J."/>
            <person name="Burke P.V."/>
            <person name="Whitaker R.J."/>
        </authorList>
    </citation>
    <scope>NUCLEOTIDE SEQUENCE [LARGE SCALE GENOMIC DNA]</scope>
    <source>
        <strain evidence="2">L.S.2.15 / Lassen #1</strain>
    </source>
</reference>
<sequence length="36" mass="4253">MELESIYSKLEKFPNLRRAIIRAHPHRGEIPQSVVH</sequence>
<proteinExistence type="predicted"/>